<dbReference type="Gene3D" id="3.40.50.2020">
    <property type="match status" value="1"/>
</dbReference>
<name>A0ABS2KQP2_9NOCA</name>
<dbReference type="Proteomes" id="UP000703038">
    <property type="component" value="Unassembled WGS sequence"/>
</dbReference>
<dbReference type="SUPFAM" id="SSF53271">
    <property type="entry name" value="PRTase-like"/>
    <property type="match status" value="1"/>
</dbReference>
<dbReference type="InterPro" id="IPR051910">
    <property type="entry name" value="ComF/GntX_DNA_util-trans"/>
</dbReference>
<reference evidence="2 3" key="1">
    <citation type="submission" date="2021-01" db="EMBL/GenBank/DDBJ databases">
        <title>Genomics of switchgrass bacterial isolates.</title>
        <authorList>
            <person name="Shade A."/>
        </authorList>
    </citation>
    <scope>NUCLEOTIDE SEQUENCE [LARGE SCALE GENOMIC DNA]</scope>
    <source>
        <strain evidence="2 3">PvP111</strain>
    </source>
</reference>
<dbReference type="CDD" id="cd06223">
    <property type="entry name" value="PRTases_typeI"/>
    <property type="match status" value="1"/>
</dbReference>
<keyword evidence="3" id="KW-1185">Reference proteome</keyword>
<gene>
    <name evidence="2" type="ORF">JOE42_001028</name>
</gene>
<comment type="caution">
    <text evidence="2">The sequence shown here is derived from an EMBL/GenBank/DDBJ whole genome shotgun (WGS) entry which is preliminary data.</text>
</comment>
<dbReference type="InterPro" id="IPR000836">
    <property type="entry name" value="PRTase_dom"/>
</dbReference>
<protein>
    <submittedName>
        <fullName evidence="2">Amidophosphoribosyltransferase</fullName>
    </submittedName>
</protein>
<proteinExistence type="inferred from homology"/>
<accession>A0ABS2KQP2</accession>
<dbReference type="RefSeq" id="WP_204867075.1">
    <property type="nucleotide sequence ID" value="NZ_JAFBBK010000001.1"/>
</dbReference>
<dbReference type="PANTHER" id="PTHR47505">
    <property type="entry name" value="DNA UTILIZATION PROTEIN YHGH"/>
    <property type="match status" value="1"/>
</dbReference>
<dbReference type="PANTHER" id="PTHR47505:SF1">
    <property type="entry name" value="DNA UTILIZATION PROTEIN YHGH"/>
    <property type="match status" value="1"/>
</dbReference>
<evidence type="ECO:0000313" key="2">
    <source>
        <dbReference type="EMBL" id="MBM7414295.1"/>
    </source>
</evidence>
<evidence type="ECO:0000256" key="1">
    <source>
        <dbReference type="ARBA" id="ARBA00008007"/>
    </source>
</evidence>
<dbReference type="InterPro" id="IPR029057">
    <property type="entry name" value="PRTase-like"/>
</dbReference>
<dbReference type="EMBL" id="JAFBBK010000001">
    <property type="protein sequence ID" value="MBM7414295.1"/>
    <property type="molecule type" value="Genomic_DNA"/>
</dbReference>
<organism evidence="2 3">
    <name type="scientific">Rhodococcoides corynebacterioides</name>
    <dbReference type="NCBI Taxonomy" id="53972"/>
    <lineage>
        <taxon>Bacteria</taxon>
        <taxon>Bacillati</taxon>
        <taxon>Actinomycetota</taxon>
        <taxon>Actinomycetes</taxon>
        <taxon>Mycobacteriales</taxon>
        <taxon>Nocardiaceae</taxon>
        <taxon>Rhodococcoides</taxon>
    </lineage>
</organism>
<comment type="similarity">
    <text evidence="1">Belongs to the ComF/GntX family.</text>
</comment>
<evidence type="ECO:0000313" key="3">
    <source>
        <dbReference type="Proteomes" id="UP000703038"/>
    </source>
</evidence>
<sequence>MPTTLLDLILPRECGGCARVDASWCPACAGALDVAPGPVRPRVDPGVPCWALGPYAGPHRASILAMKERGRRDLAAPLGVALAAAVTRLRDAGEIDPPELSPLVLVPAPSRRRAARARGGDPILRTCRRVARVLASEDVRVEPLLRVDSRVRDSVGLTADERADNLRGRVHVRRAGIAAIGRGPVLLVDDVVTTGTTAAESVAALRRSGVGVDAVLVLAAVR</sequence>